<protein>
    <submittedName>
        <fullName evidence="1">Uncharacterized protein</fullName>
    </submittedName>
</protein>
<name>A0A0E9PXG5_ANGAN</name>
<organism evidence="1">
    <name type="scientific">Anguilla anguilla</name>
    <name type="common">European freshwater eel</name>
    <name type="synonym">Muraena anguilla</name>
    <dbReference type="NCBI Taxonomy" id="7936"/>
    <lineage>
        <taxon>Eukaryota</taxon>
        <taxon>Metazoa</taxon>
        <taxon>Chordata</taxon>
        <taxon>Craniata</taxon>
        <taxon>Vertebrata</taxon>
        <taxon>Euteleostomi</taxon>
        <taxon>Actinopterygii</taxon>
        <taxon>Neopterygii</taxon>
        <taxon>Teleostei</taxon>
        <taxon>Anguilliformes</taxon>
        <taxon>Anguillidae</taxon>
        <taxon>Anguilla</taxon>
    </lineage>
</organism>
<reference evidence="1" key="1">
    <citation type="submission" date="2014-11" db="EMBL/GenBank/DDBJ databases">
        <authorList>
            <person name="Amaro Gonzalez C."/>
        </authorList>
    </citation>
    <scope>NUCLEOTIDE SEQUENCE</scope>
</reference>
<reference evidence="1" key="2">
    <citation type="journal article" date="2015" name="Fish Shellfish Immunol.">
        <title>Early steps in the European eel (Anguilla anguilla)-Vibrio vulnificus interaction in the gills: Role of the RtxA13 toxin.</title>
        <authorList>
            <person name="Callol A."/>
            <person name="Pajuelo D."/>
            <person name="Ebbesson L."/>
            <person name="Teles M."/>
            <person name="MacKenzie S."/>
            <person name="Amaro C."/>
        </authorList>
    </citation>
    <scope>NUCLEOTIDE SEQUENCE</scope>
</reference>
<evidence type="ECO:0000313" key="1">
    <source>
        <dbReference type="EMBL" id="JAH09296.1"/>
    </source>
</evidence>
<proteinExistence type="predicted"/>
<dbReference type="AlphaFoldDB" id="A0A0E9PXG5"/>
<dbReference type="EMBL" id="GBXM01099281">
    <property type="protein sequence ID" value="JAH09296.1"/>
    <property type="molecule type" value="Transcribed_RNA"/>
</dbReference>
<accession>A0A0E9PXG5</accession>
<sequence>MRRCCTITASITFHIFSFPNLKWWSSARFQFIFSIMTYKIRN</sequence>